<evidence type="ECO:0000259" key="7">
    <source>
        <dbReference type="Pfam" id="PF00326"/>
    </source>
</evidence>
<dbReference type="Pfam" id="PF07676">
    <property type="entry name" value="PD40"/>
    <property type="match status" value="1"/>
</dbReference>
<dbReference type="AlphaFoldDB" id="A0AAN5ALN1"/>
<comment type="caution">
    <text evidence="8">The sequence shown here is derived from an EMBL/GenBank/DDBJ whole genome shotgun (WGS) entry which is preliminary data.</text>
</comment>
<feature type="signal peptide" evidence="6">
    <location>
        <begin position="1"/>
        <end position="20"/>
    </location>
</feature>
<evidence type="ECO:0000256" key="1">
    <source>
        <dbReference type="ARBA" id="ARBA00010040"/>
    </source>
</evidence>
<evidence type="ECO:0000256" key="4">
    <source>
        <dbReference type="ARBA" id="ARBA00022801"/>
    </source>
</evidence>
<keyword evidence="4" id="KW-0378">Hydrolase</keyword>
<keyword evidence="2" id="KW-0645">Protease</keyword>
<dbReference type="InterPro" id="IPR011659">
    <property type="entry name" value="WD40"/>
</dbReference>
<evidence type="ECO:0000256" key="3">
    <source>
        <dbReference type="ARBA" id="ARBA00022729"/>
    </source>
</evidence>
<dbReference type="Pfam" id="PF00326">
    <property type="entry name" value="Peptidase_S9"/>
    <property type="match status" value="1"/>
</dbReference>
<dbReference type="EMBL" id="BQKE01000001">
    <property type="protein sequence ID" value="GJM61048.1"/>
    <property type="molecule type" value="Genomic_DNA"/>
</dbReference>
<protein>
    <submittedName>
        <fullName evidence="8">Peptidase S9</fullName>
    </submittedName>
</protein>
<dbReference type="Gene3D" id="3.40.50.1820">
    <property type="entry name" value="alpha/beta hydrolase"/>
    <property type="match status" value="1"/>
</dbReference>
<evidence type="ECO:0000256" key="5">
    <source>
        <dbReference type="ARBA" id="ARBA00022825"/>
    </source>
</evidence>
<gene>
    <name evidence="8" type="ORF">PEDI_16000</name>
</gene>
<organism evidence="8 9">
    <name type="scientific">Persicobacter diffluens</name>
    <dbReference type="NCBI Taxonomy" id="981"/>
    <lineage>
        <taxon>Bacteria</taxon>
        <taxon>Pseudomonadati</taxon>
        <taxon>Bacteroidota</taxon>
        <taxon>Cytophagia</taxon>
        <taxon>Cytophagales</taxon>
        <taxon>Persicobacteraceae</taxon>
        <taxon>Persicobacter</taxon>
    </lineage>
</organism>
<dbReference type="InterPro" id="IPR029058">
    <property type="entry name" value="AB_hydrolase_fold"/>
</dbReference>
<dbReference type="PANTHER" id="PTHR42776">
    <property type="entry name" value="SERINE PEPTIDASE S9 FAMILY MEMBER"/>
    <property type="match status" value="1"/>
</dbReference>
<evidence type="ECO:0000256" key="6">
    <source>
        <dbReference type="SAM" id="SignalP"/>
    </source>
</evidence>
<comment type="similarity">
    <text evidence="1">Belongs to the peptidase S9C family.</text>
</comment>
<dbReference type="SUPFAM" id="SSF53474">
    <property type="entry name" value="alpha/beta-Hydrolases"/>
    <property type="match status" value="1"/>
</dbReference>
<dbReference type="GO" id="GO:0006508">
    <property type="term" value="P:proteolysis"/>
    <property type="evidence" value="ECO:0007669"/>
    <property type="project" value="UniProtKB-KW"/>
</dbReference>
<dbReference type="SUPFAM" id="SSF82171">
    <property type="entry name" value="DPP6 N-terminal domain-like"/>
    <property type="match status" value="1"/>
</dbReference>
<dbReference type="Gene3D" id="2.120.10.30">
    <property type="entry name" value="TolB, C-terminal domain"/>
    <property type="match status" value="2"/>
</dbReference>
<dbReference type="Proteomes" id="UP001310022">
    <property type="component" value="Unassembled WGS sequence"/>
</dbReference>
<evidence type="ECO:0000256" key="2">
    <source>
        <dbReference type="ARBA" id="ARBA00022670"/>
    </source>
</evidence>
<name>A0AAN5ALN1_9BACT</name>
<feature type="domain" description="Peptidase S9 prolyl oligopeptidase catalytic" evidence="7">
    <location>
        <begin position="469"/>
        <end position="679"/>
    </location>
</feature>
<evidence type="ECO:0000313" key="9">
    <source>
        <dbReference type="Proteomes" id="UP001310022"/>
    </source>
</evidence>
<evidence type="ECO:0000313" key="8">
    <source>
        <dbReference type="EMBL" id="GJM61048.1"/>
    </source>
</evidence>
<keyword evidence="5" id="KW-0720">Serine protease</keyword>
<keyword evidence="9" id="KW-1185">Reference proteome</keyword>
<dbReference type="GO" id="GO:0004252">
    <property type="term" value="F:serine-type endopeptidase activity"/>
    <property type="evidence" value="ECO:0007669"/>
    <property type="project" value="TreeGrafter"/>
</dbReference>
<proteinExistence type="inferred from homology"/>
<sequence length="679" mass="76205">MFKRGLLLFSCLLMAWSVTAQKVLTPELLWEMGRVNGGEISPDQTTLLFGVVNYELSENSGKNTLFLKDLKSGEDRELKLPSSASSAVWTPDGQMIAFLMGGQVYEIRPDGSGLRKVTEVESGVSSFNYAASGDKLAYSTSVKLKPTTADLYPDYTKANAVVIDDLMYRHWAAWSDEFFNHVFVADYKEGSISNAKDIMGKEAFDCPTMPFGGGDDYTFSPDGSKLVYVCKKKEGKEYAVSTNTDLYVYDIAAGTTQNFTEGMMGYDTHPTFSNDGTKLAWLSMARDGYESDKNDIVVYDFTAQTKTNITKDWDNTVDGFIWGEKDRNIYFVAGKEATYQLWDYKLGKKVADTKVADIRMITEGVHNYGSVAQLDSKTLIGSRMSMSSASELFKVDIKKGTETALTKVNQPIYDSIEMGKLEKRMVPTSDGKEELVWVIYPPNFDPNKKYPALLYCQGGPQSAVSQFFSFRWNFQLMAANGYIVVAPNRRGLPSFGTKWNEDISGDWGGQPMRDYLAAIDAVAAEPYVDNNALGCIGASYGGYSTYMLAGIHEGRFSAFVSHCGLFDMRSWYGTTEELFFANWDLGGAYWEKDTPKAYTEFNPSSYVQNWDTPMMVIHGGKDFRVPEGQGMQAFQAAKLQGIPSRFLYFPEEGHWVLSPQNGMIWHTEFFRWLDEWLKK</sequence>
<dbReference type="InterPro" id="IPR011042">
    <property type="entry name" value="6-blade_b-propeller_TolB-like"/>
</dbReference>
<accession>A0AAN5ALN1</accession>
<dbReference type="InterPro" id="IPR001375">
    <property type="entry name" value="Peptidase_S9_cat"/>
</dbReference>
<dbReference type="PANTHER" id="PTHR42776:SF13">
    <property type="entry name" value="DIPEPTIDYL-PEPTIDASE 5"/>
    <property type="match status" value="1"/>
</dbReference>
<dbReference type="RefSeq" id="WP_338236673.1">
    <property type="nucleotide sequence ID" value="NZ_BQKE01000001.1"/>
</dbReference>
<dbReference type="FunFam" id="3.40.50.1820:FF:000028">
    <property type="entry name" value="S9 family peptidase"/>
    <property type="match status" value="1"/>
</dbReference>
<feature type="chain" id="PRO_5042982742" evidence="6">
    <location>
        <begin position="21"/>
        <end position="679"/>
    </location>
</feature>
<keyword evidence="3 6" id="KW-0732">Signal</keyword>
<reference evidence="8 9" key="1">
    <citation type="submission" date="2021-12" db="EMBL/GenBank/DDBJ databases">
        <title>Genome sequencing of bacteria with rrn-lacking chromosome and rrn-plasmid.</title>
        <authorList>
            <person name="Anda M."/>
            <person name="Iwasaki W."/>
        </authorList>
    </citation>
    <scope>NUCLEOTIDE SEQUENCE [LARGE SCALE GENOMIC DNA]</scope>
    <source>
        <strain evidence="8 9">NBRC 15940</strain>
    </source>
</reference>